<dbReference type="OrthoDB" id="1939598at2759"/>
<dbReference type="Proteomes" id="UP000481288">
    <property type="component" value="Unassembled WGS sequence"/>
</dbReference>
<keyword evidence="4" id="KW-0804">Transcription</keyword>
<reference evidence="8 9" key="1">
    <citation type="submission" date="2018-05" db="EMBL/GenBank/DDBJ databases">
        <title>Whole genome sequencing for identification of molecular markers to develop diagnostic detection tools for the regulated plant pathogen Lachnellula willkommii.</title>
        <authorList>
            <person name="Giroux E."/>
            <person name="Bilodeau G."/>
        </authorList>
    </citation>
    <scope>NUCLEOTIDE SEQUENCE [LARGE SCALE GENOMIC DNA]</scope>
    <source>
        <strain evidence="8 9">CBS 625.97</strain>
    </source>
</reference>
<accession>A0A7D8YRF6</accession>
<comment type="subcellular location">
    <subcellularLocation>
        <location evidence="1">Nucleus</location>
    </subcellularLocation>
</comment>
<keyword evidence="9" id="KW-1185">Reference proteome</keyword>
<name>A0A7D8YRF6_9HELO</name>
<feature type="compositionally biased region" description="Polar residues" evidence="6">
    <location>
        <begin position="19"/>
        <end position="37"/>
    </location>
</feature>
<dbReference type="Gene3D" id="1.20.5.170">
    <property type="match status" value="1"/>
</dbReference>
<keyword evidence="3" id="KW-0238">DNA-binding</keyword>
<dbReference type="InterPro" id="IPR046347">
    <property type="entry name" value="bZIP_sf"/>
</dbReference>
<dbReference type="PANTHER" id="PTHR13044:SF14">
    <property type="entry name" value="CRYPTOCEPHAL, ISOFORM A"/>
    <property type="match status" value="1"/>
</dbReference>
<evidence type="ECO:0000259" key="7">
    <source>
        <dbReference type="PROSITE" id="PS50217"/>
    </source>
</evidence>
<dbReference type="PROSITE" id="PS50217">
    <property type="entry name" value="BZIP"/>
    <property type="match status" value="1"/>
</dbReference>
<dbReference type="GO" id="GO:0000977">
    <property type="term" value="F:RNA polymerase II transcription regulatory region sequence-specific DNA binding"/>
    <property type="evidence" value="ECO:0007669"/>
    <property type="project" value="TreeGrafter"/>
</dbReference>
<evidence type="ECO:0000256" key="5">
    <source>
        <dbReference type="ARBA" id="ARBA00023242"/>
    </source>
</evidence>
<dbReference type="CDD" id="cd14705">
    <property type="entry name" value="bZIP_Zip1"/>
    <property type="match status" value="1"/>
</dbReference>
<sequence length="149" mass="17325">SFYPSSTDSTPPSGFYINTHHNNPQNIQPQHGGQSYPHQILSPTSSTSTTDPDSEQKRLRNTAASARFRAKKKRREQSLERSSTEKRQQVQRLENRVGELEEENRWLKDLVWERGSVRERKEKELKERDEKEEDMGKKEGERNDGVGTN</sequence>
<dbReference type="AlphaFoldDB" id="A0A7D8YRF6"/>
<dbReference type="GO" id="GO:0001228">
    <property type="term" value="F:DNA-binding transcription activator activity, RNA polymerase II-specific"/>
    <property type="evidence" value="ECO:0007669"/>
    <property type="project" value="TreeGrafter"/>
</dbReference>
<evidence type="ECO:0000256" key="4">
    <source>
        <dbReference type="ARBA" id="ARBA00023163"/>
    </source>
</evidence>
<evidence type="ECO:0000256" key="6">
    <source>
        <dbReference type="SAM" id="MobiDB-lite"/>
    </source>
</evidence>
<organism evidence="8 9">
    <name type="scientific">Lachnellula cervina</name>
    <dbReference type="NCBI Taxonomy" id="1316786"/>
    <lineage>
        <taxon>Eukaryota</taxon>
        <taxon>Fungi</taxon>
        <taxon>Dikarya</taxon>
        <taxon>Ascomycota</taxon>
        <taxon>Pezizomycotina</taxon>
        <taxon>Leotiomycetes</taxon>
        <taxon>Helotiales</taxon>
        <taxon>Lachnaceae</taxon>
        <taxon>Lachnellula</taxon>
    </lineage>
</organism>
<feature type="region of interest" description="Disordered" evidence="6">
    <location>
        <begin position="111"/>
        <end position="149"/>
    </location>
</feature>
<dbReference type="SUPFAM" id="SSF57959">
    <property type="entry name" value="Leucine zipper domain"/>
    <property type="match status" value="1"/>
</dbReference>
<dbReference type="EMBL" id="QGMG01003913">
    <property type="protein sequence ID" value="TVY31646.1"/>
    <property type="molecule type" value="Genomic_DNA"/>
</dbReference>
<evidence type="ECO:0000313" key="8">
    <source>
        <dbReference type="EMBL" id="TVY31646.1"/>
    </source>
</evidence>
<feature type="region of interest" description="Disordered" evidence="6">
    <location>
        <begin position="1"/>
        <end position="92"/>
    </location>
</feature>
<dbReference type="InterPro" id="IPR004827">
    <property type="entry name" value="bZIP"/>
</dbReference>
<feature type="compositionally biased region" description="Polar residues" evidence="6">
    <location>
        <begin position="1"/>
        <end position="12"/>
    </location>
</feature>
<keyword evidence="5" id="KW-0539">Nucleus</keyword>
<evidence type="ECO:0000256" key="1">
    <source>
        <dbReference type="ARBA" id="ARBA00004123"/>
    </source>
</evidence>
<feature type="non-terminal residue" evidence="8">
    <location>
        <position position="1"/>
    </location>
</feature>
<gene>
    <name evidence="8" type="primary">cys-3_1</name>
    <name evidence="8" type="ORF">LCER1_G009480</name>
</gene>
<proteinExistence type="predicted"/>
<dbReference type="Pfam" id="PF07716">
    <property type="entry name" value="bZIP_2"/>
    <property type="match status" value="1"/>
</dbReference>
<dbReference type="PROSITE" id="PS00036">
    <property type="entry name" value="BZIP_BASIC"/>
    <property type="match status" value="1"/>
</dbReference>
<dbReference type="GO" id="GO:0005634">
    <property type="term" value="C:nucleus"/>
    <property type="evidence" value="ECO:0007669"/>
    <property type="project" value="UniProtKB-SubCell"/>
</dbReference>
<feature type="domain" description="BZIP" evidence="7">
    <location>
        <begin position="51"/>
        <end position="114"/>
    </location>
</feature>
<evidence type="ECO:0000256" key="2">
    <source>
        <dbReference type="ARBA" id="ARBA00023015"/>
    </source>
</evidence>
<comment type="caution">
    <text evidence="8">The sequence shown here is derived from an EMBL/GenBank/DDBJ whole genome shotgun (WGS) entry which is preliminary data.</text>
</comment>
<evidence type="ECO:0000256" key="3">
    <source>
        <dbReference type="ARBA" id="ARBA00023125"/>
    </source>
</evidence>
<evidence type="ECO:0000313" key="9">
    <source>
        <dbReference type="Proteomes" id="UP000481288"/>
    </source>
</evidence>
<keyword evidence="2" id="KW-0805">Transcription regulation</keyword>
<protein>
    <submittedName>
        <fullName evidence="8">Regulatory protein cys-3</fullName>
    </submittedName>
</protein>
<feature type="compositionally biased region" description="Low complexity" evidence="6">
    <location>
        <begin position="42"/>
        <end position="51"/>
    </location>
</feature>
<dbReference type="PANTHER" id="PTHR13044">
    <property type="entry name" value="ACTIVATING TRANSCRIPTION FACTOR ATF 4/5"/>
    <property type="match status" value="1"/>
</dbReference>
<feature type="compositionally biased region" description="Basic and acidic residues" evidence="6">
    <location>
        <begin position="76"/>
        <end position="92"/>
    </location>
</feature>